<name>A0ABQ6YBI9_9GAMM</name>
<dbReference type="EMBL" id="AQPF01000005">
    <property type="protein sequence ID" value="KAF0807057.1"/>
    <property type="molecule type" value="Genomic_DNA"/>
</dbReference>
<keyword evidence="1" id="KW-0732">Signal</keyword>
<feature type="signal peptide" evidence="1">
    <location>
        <begin position="1"/>
        <end position="22"/>
    </location>
</feature>
<dbReference type="InterPro" id="IPR025711">
    <property type="entry name" value="PepSY"/>
</dbReference>
<feature type="chain" id="PRO_5046889974" evidence="1">
    <location>
        <begin position="23"/>
        <end position="102"/>
    </location>
</feature>
<organism evidence="3 4">
    <name type="scientific">Alcanivorax xiamenensis</name>
    <dbReference type="NCBI Taxonomy" id="1177156"/>
    <lineage>
        <taxon>Bacteria</taxon>
        <taxon>Pseudomonadati</taxon>
        <taxon>Pseudomonadota</taxon>
        <taxon>Gammaproteobacteria</taxon>
        <taxon>Oceanospirillales</taxon>
        <taxon>Alcanivoracaceae</taxon>
        <taxon>Alcanivorax</taxon>
    </lineage>
</organism>
<evidence type="ECO:0000259" key="2">
    <source>
        <dbReference type="Pfam" id="PF03413"/>
    </source>
</evidence>
<dbReference type="Proteomes" id="UP000771797">
    <property type="component" value="Unassembled WGS sequence"/>
</dbReference>
<accession>A0ABQ6YBI9</accession>
<keyword evidence="4" id="KW-1185">Reference proteome</keyword>
<feature type="domain" description="PepSY" evidence="2">
    <location>
        <begin position="41"/>
        <end position="98"/>
    </location>
</feature>
<comment type="caution">
    <text evidence="3">The sequence shown here is derived from an EMBL/GenBank/DDBJ whole genome shotgun (WGS) entry which is preliminary data.</text>
</comment>
<dbReference type="RefSeq" id="WP_166642999.1">
    <property type="nucleotide sequence ID" value="NZ_AQPF01000005.1"/>
</dbReference>
<gene>
    <name evidence="3" type="ORF">A6D6_01056</name>
</gene>
<evidence type="ECO:0000256" key="1">
    <source>
        <dbReference type="SAM" id="SignalP"/>
    </source>
</evidence>
<dbReference type="Gene3D" id="3.10.450.40">
    <property type="match status" value="1"/>
</dbReference>
<reference evidence="3 4" key="1">
    <citation type="submission" date="2012-09" db="EMBL/GenBank/DDBJ databases">
        <title>Genome Sequence of alkane-degrading Bacterium Alcanivorax sp. 6-D-6.</title>
        <authorList>
            <person name="Lai Q."/>
            <person name="Shao Z."/>
        </authorList>
    </citation>
    <scope>NUCLEOTIDE SEQUENCE [LARGE SCALE GENOMIC DNA]</scope>
    <source>
        <strain evidence="3 4">6-D-6</strain>
    </source>
</reference>
<sequence>MSLPLRGAATAALLVLSGSVPALDVGHDEALRLRQEGRIQPFERILAEALRQYPGGQLLEAELEREDGHLIYEIELLTPDGVVRELELDARTGNILKDDVDD</sequence>
<proteinExistence type="predicted"/>
<evidence type="ECO:0000313" key="3">
    <source>
        <dbReference type="EMBL" id="KAF0807057.1"/>
    </source>
</evidence>
<dbReference type="Pfam" id="PF03413">
    <property type="entry name" value="PepSY"/>
    <property type="match status" value="1"/>
</dbReference>
<evidence type="ECO:0000313" key="4">
    <source>
        <dbReference type="Proteomes" id="UP000771797"/>
    </source>
</evidence>
<protein>
    <submittedName>
        <fullName evidence="3">Peptidase</fullName>
    </submittedName>
</protein>